<dbReference type="KEGG" id="gso:PH603_04075"/>
<reference evidence="2" key="1">
    <citation type="submission" date="2023-01" db="EMBL/GenBank/DDBJ databases">
        <title>The genome sequence of Kordiimonadaceae bacterium 6D33.</title>
        <authorList>
            <person name="Liu Y."/>
        </authorList>
    </citation>
    <scope>NUCLEOTIDE SEQUENCE</scope>
    <source>
        <strain evidence="2">6D33</strain>
    </source>
</reference>
<dbReference type="AlphaFoldDB" id="A0AAE9XRV0"/>
<dbReference type="RefSeq" id="WP_289504673.1">
    <property type="nucleotide sequence ID" value="NZ_CP116805.1"/>
</dbReference>
<dbReference type="EMBL" id="CP116805">
    <property type="protein sequence ID" value="WCL54934.1"/>
    <property type="molecule type" value="Genomic_DNA"/>
</dbReference>
<keyword evidence="1" id="KW-0732">Signal</keyword>
<dbReference type="PANTHER" id="PTHR36302:SF1">
    <property type="entry name" value="COPPER CHAPERONE PCU(A)C"/>
    <property type="match status" value="1"/>
</dbReference>
<dbReference type="SUPFAM" id="SSF110087">
    <property type="entry name" value="DR1885-like metal-binding protein"/>
    <property type="match status" value="1"/>
</dbReference>
<keyword evidence="3" id="KW-1185">Reference proteome</keyword>
<feature type="chain" id="PRO_5042136451" evidence="1">
    <location>
        <begin position="21"/>
        <end position="162"/>
    </location>
</feature>
<name>A0AAE9XRV0_9PROT</name>
<dbReference type="Gene3D" id="2.60.40.1890">
    <property type="entry name" value="PCu(A)C copper chaperone"/>
    <property type="match status" value="1"/>
</dbReference>
<evidence type="ECO:0000256" key="1">
    <source>
        <dbReference type="SAM" id="SignalP"/>
    </source>
</evidence>
<sequence length="162" mass="17377">MRRFLAPLFMSLSLAAPALAHEDGHHDGVMVEHPWARTTGTMTRAGAVYMTVKNGSHEMVTLTGVATERAKAAEIHQSSEEGGVMKMRMLESLPIAPGETIEFAPGGYHVMLIGLTEPLKEGDVFPVTLTFDKAGNVPVIVTVTGMDGMKGGHGEHGDHHKH</sequence>
<organism evidence="2 3">
    <name type="scientific">Gimibacter soli</name>
    <dbReference type="NCBI Taxonomy" id="3024400"/>
    <lineage>
        <taxon>Bacteria</taxon>
        <taxon>Pseudomonadati</taxon>
        <taxon>Pseudomonadota</taxon>
        <taxon>Alphaproteobacteria</taxon>
        <taxon>Kordiimonadales</taxon>
        <taxon>Temperatibacteraceae</taxon>
        <taxon>Gimibacter</taxon>
    </lineage>
</organism>
<evidence type="ECO:0000313" key="3">
    <source>
        <dbReference type="Proteomes" id="UP001217500"/>
    </source>
</evidence>
<dbReference type="InterPro" id="IPR007410">
    <property type="entry name" value="LpqE-like"/>
</dbReference>
<proteinExistence type="predicted"/>
<dbReference type="InterPro" id="IPR036182">
    <property type="entry name" value="PCuAC_sf"/>
</dbReference>
<protein>
    <submittedName>
        <fullName evidence="2">Copper chaperone PCu(A)C</fullName>
    </submittedName>
</protein>
<dbReference type="Proteomes" id="UP001217500">
    <property type="component" value="Chromosome"/>
</dbReference>
<accession>A0AAE9XRV0</accession>
<evidence type="ECO:0000313" key="2">
    <source>
        <dbReference type="EMBL" id="WCL54934.1"/>
    </source>
</evidence>
<dbReference type="PANTHER" id="PTHR36302">
    <property type="entry name" value="BLR7088 PROTEIN"/>
    <property type="match status" value="1"/>
</dbReference>
<gene>
    <name evidence="2" type="ORF">PH603_04075</name>
</gene>
<dbReference type="InterPro" id="IPR058248">
    <property type="entry name" value="Lxx211020-like"/>
</dbReference>
<dbReference type="Pfam" id="PF04314">
    <property type="entry name" value="PCuAC"/>
    <property type="match status" value="1"/>
</dbReference>
<feature type="signal peptide" evidence="1">
    <location>
        <begin position="1"/>
        <end position="20"/>
    </location>
</feature>